<dbReference type="AlphaFoldDB" id="A0A7S2FW94"/>
<dbReference type="EMBL" id="HBGU01012861">
    <property type="protein sequence ID" value="CAD9418443.1"/>
    <property type="molecule type" value="Transcribed_RNA"/>
</dbReference>
<reference evidence="1" key="1">
    <citation type="submission" date="2021-01" db="EMBL/GenBank/DDBJ databases">
        <authorList>
            <person name="Corre E."/>
            <person name="Pelletier E."/>
            <person name="Niang G."/>
            <person name="Scheremetjew M."/>
            <person name="Finn R."/>
            <person name="Kale V."/>
            <person name="Holt S."/>
            <person name="Cochrane G."/>
            <person name="Meng A."/>
            <person name="Brown T."/>
            <person name="Cohen L."/>
        </authorList>
    </citation>
    <scope>NUCLEOTIDE SEQUENCE</scope>
    <source>
        <strain evidence="1">UTEX LB 985</strain>
    </source>
</reference>
<organism evidence="1">
    <name type="scientific">Haptolina brevifila</name>
    <dbReference type="NCBI Taxonomy" id="156173"/>
    <lineage>
        <taxon>Eukaryota</taxon>
        <taxon>Haptista</taxon>
        <taxon>Haptophyta</taxon>
        <taxon>Prymnesiophyceae</taxon>
        <taxon>Prymnesiales</taxon>
        <taxon>Prymnesiaceae</taxon>
        <taxon>Haptolina</taxon>
    </lineage>
</organism>
<accession>A0A7S2FW94</accession>
<name>A0A7S2FW94_9EUKA</name>
<gene>
    <name evidence="1" type="ORF">CBRE1094_LOCUS7042</name>
</gene>
<protein>
    <submittedName>
        <fullName evidence="1">Uncharacterized protein</fullName>
    </submittedName>
</protein>
<evidence type="ECO:0000313" key="1">
    <source>
        <dbReference type="EMBL" id="CAD9418443.1"/>
    </source>
</evidence>
<sequence>MPGFSNGICDCCSIKDCGPLCCINQYCCASCIWGDAMAKADEGNCPLCCLAISCGEIAPCVVLFKGLDIAKKYNVDEPAFNACIKAACCMPCYIFQIENEIMVRENLTWDCGSLKKDPSAAV</sequence>
<proteinExistence type="predicted"/>